<dbReference type="RefSeq" id="WP_114186012.1">
    <property type="nucleotide sequence ID" value="NZ_BJYU01000074.1"/>
</dbReference>
<evidence type="ECO:0000313" key="2">
    <source>
        <dbReference type="EMBL" id="GEO16785.1"/>
    </source>
</evidence>
<evidence type="ECO:0000256" key="1">
    <source>
        <dbReference type="SAM" id="MobiDB-lite"/>
    </source>
</evidence>
<accession>A0A512BXV2</accession>
<feature type="compositionally biased region" description="Low complexity" evidence="1">
    <location>
        <begin position="45"/>
        <end position="63"/>
    </location>
</feature>
<proteinExistence type="predicted"/>
<reference evidence="2 3" key="1">
    <citation type="submission" date="2019-07" db="EMBL/GenBank/DDBJ databases">
        <title>Whole genome shotgun sequence of Microvirga aerophila NBRC 106136.</title>
        <authorList>
            <person name="Hosoyama A."/>
            <person name="Uohara A."/>
            <person name="Ohji S."/>
            <person name="Ichikawa N."/>
        </authorList>
    </citation>
    <scope>NUCLEOTIDE SEQUENCE [LARGE SCALE GENOMIC DNA]</scope>
    <source>
        <strain evidence="2 3">NBRC 106136</strain>
    </source>
</reference>
<dbReference type="Proteomes" id="UP000321085">
    <property type="component" value="Unassembled WGS sequence"/>
</dbReference>
<dbReference type="Gene3D" id="1.10.287.1490">
    <property type="match status" value="1"/>
</dbReference>
<feature type="region of interest" description="Disordered" evidence="1">
    <location>
        <begin position="1"/>
        <end position="167"/>
    </location>
</feature>
<protein>
    <submittedName>
        <fullName evidence="2">Uncharacterized protein</fullName>
    </submittedName>
</protein>
<feature type="compositionally biased region" description="Basic and acidic residues" evidence="1">
    <location>
        <begin position="338"/>
        <end position="372"/>
    </location>
</feature>
<keyword evidence="3" id="KW-1185">Reference proteome</keyword>
<feature type="compositionally biased region" description="Low complexity" evidence="1">
    <location>
        <begin position="112"/>
        <end position="123"/>
    </location>
</feature>
<sequence length="544" mass="56922">MTNPSDPKAPKSSRKKSAREPATIDLKATVVDAGAKPDVPASEDPPVAGAERAAEAGAAEPAVSVDSGLGTDSIAAGTLPEDGSPQSPPPLDTPFRDTLSTDDNLPKDDTLAQDAPPQDIPAPGISMSDATSHDAPPQEPPPPEEAFRHDAAQNPVPPPAQPARRSSVGAMIGSGLLGGLVGAGLMYGLQQARPASRTQDDSRLAQLEQRVAAVSQQGGGQGSVNIQPLDQRIRTLETAQASVDQRVQAAQAAAEQATARAEEALNRPAPAAGPQTDPAVGQLTERVTGLDNQVQASLQQVQQLQTGLQQVQQLQADLQQIRSDIQAAAGARQASEGRVAELDRRLADQDRRASEQEKRLEDLSRQAAERAEAGRPTVRVVLAERLGDALRDGEPYPEVLAALRGAQADPGRVTAIEPFAQQGAPTAAELAQSFEPLSAAMLRDERTASGDWTDRLLRMADKVVTIRPVNAPDSTSASGLVARIEQALARGDVGDAAKAWEALPEPARRMSEDWGRQAKARADADAAAQAIAADALSALNRTTQ</sequence>
<comment type="caution">
    <text evidence="2">The sequence shown here is derived from an EMBL/GenBank/DDBJ whole genome shotgun (WGS) entry which is preliminary data.</text>
</comment>
<feature type="region of interest" description="Disordered" evidence="1">
    <location>
        <begin position="258"/>
        <end position="279"/>
    </location>
</feature>
<evidence type="ECO:0000313" key="3">
    <source>
        <dbReference type="Proteomes" id="UP000321085"/>
    </source>
</evidence>
<dbReference type="EMBL" id="BJYU01000074">
    <property type="protein sequence ID" value="GEO16785.1"/>
    <property type="molecule type" value="Genomic_DNA"/>
</dbReference>
<name>A0A512BXV2_9HYPH</name>
<gene>
    <name evidence="2" type="ORF">MAE02_44810</name>
</gene>
<dbReference type="OrthoDB" id="8439779at2"/>
<organism evidence="2 3">
    <name type="scientific">Microvirga aerophila</name>
    <dbReference type="NCBI Taxonomy" id="670291"/>
    <lineage>
        <taxon>Bacteria</taxon>
        <taxon>Pseudomonadati</taxon>
        <taxon>Pseudomonadota</taxon>
        <taxon>Alphaproteobacteria</taxon>
        <taxon>Hyphomicrobiales</taxon>
        <taxon>Methylobacteriaceae</taxon>
        <taxon>Microvirga</taxon>
    </lineage>
</organism>
<dbReference type="AlphaFoldDB" id="A0A512BXV2"/>
<feature type="region of interest" description="Disordered" evidence="1">
    <location>
        <begin position="330"/>
        <end position="372"/>
    </location>
</feature>